<accession>A0ACC2P8T5</accession>
<proteinExistence type="predicted"/>
<evidence type="ECO:0000313" key="1">
    <source>
        <dbReference type="EMBL" id="KAJ8679024.1"/>
    </source>
</evidence>
<evidence type="ECO:0000313" key="2">
    <source>
        <dbReference type="Proteomes" id="UP001239111"/>
    </source>
</evidence>
<organism evidence="1 2">
    <name type="scientific">Eretmocerus hayati</name>
    <dbReference type="NCBI Taxonomy" id="131215"/>
    <lineage>
        <taxon>Eukaryota</taxon>
        <taxon>Metazoa</taxon>
        <taxon>Ecdysozoa</taxon>
        <taxon>Arthropoda</taxon>
        <taxon>Hexapoda</taxon>
        <taxon>Insecta</taxon>
        <taxon>Pterygota</taxon>
        <taxon>Neoptera</taxon>
        <taxon>Endopterygota</taxon>
        <taxon>Hymenoptera</taxon>
        <taxon>Apocrita</taxon>
        <taxon>Proctotrupomorpha</taxon>
        <taxon>Chalcidoidea</taxon>
        <taxon>Aphelinidae</taxon>
        <taxon>Aphelininae</taxon>
        <taxon>Eretmocerus</taxon>
    </lineage>
</organism>
<comment type="caution">
    <text evidence="1">The sequence shown here is derived from an EMBL/GenBank/DDBJ whole genome shotgun (WGS) entry which is preliminary data.</text>
</comment>
<name>A0ACC2P8T5_9HYME</name>
<reference evidence="1" key="1">
    <citation type="submission" date="2023-04" db="EMBL/GenBank/DDBJ databases">
        <title>A chromosome-level genome assembly of the parasitoid wasp Eretmocerus hayati.</title>
        <authorList>
            <person name="Zhong Y."/>
            <person name="Liu S."/>
            <person name="Liu Y."/>
        </authorList>
    </citation>
    <scope>NUCLEOTIDE SEQUENCE</scope>
    <source>
        <strain evidence="1">ZJU_SS_LIU_2023</strain>
    </source>
</reference>
<gene>
    <name evidence="1" type="ORF">QAD02_014811</name>
</gene>
<protein>
    <submittedName>
        <fullName evidence="1">Uncharacterized protein</fullName>
    </submittedName>
</protein>
<dbReference type="Proteomes" id="UP001239111">
    <property type="component" value="Chromosome 2"/>
</dbReference>
<dbReference type="EMBL" id="CM056742">
    <property type="protein sequence ID" value="KAJ8679024.1"/>
    <property type="molecule type" value="Genomic_DNA"/>
</dbReference>
<sequence>MDPTHDSTYLGILQTEKNIANFLDSFFGFLYRCTDFYIETTADQRLGFPPGFAEKLVVNTLQKWQNLKKVPESSIQLADPPPAIQECTVTSDNSIGVYKNLESSLEKSDRDIAASKADKKPQIATKKRDESGCYNGASYDNYRWSQSINELDVQVHVPEDVRSSKQVRVGLEADKLEVSILQPLQAHETQNTAYASSSQWNTIVKGDFAFKVKSSESYWCLEPGKHINIHLEKGGERWWDCLLTGEPKIELSKIDCSRNLSEMGEIEQMKVEELMWNQRRKLLGQPTSEEMRMEQILQKAWNAEGSPFKDTEYDPSLVKFN</sequence>
<keyword evidence="2" id="KW-1185">Reference proteome</keyword>